<dbReference type="GO" id="GO:0003677">
    <property type="term" value="F:DNA binding"/>
    <property type="evidence" value="ECO:0007669"/>
    <property type="project" value="UniProtKB-KW"/>
</dbReference>
<keyword evidence="1" id="KW-0408">Iron</keyword>
<keyword evidence="1" id="KW-0862">Zinc</keyword>
<dbReference type="GO" id="GO:0045004">
    <property type="term" value="P:DNA replication proofreading"/>
    <property type="evidence" value="ECO:0007669"/>
    <property type="project" value="TreeGrafter"/>
</dbReference>
<comment type="subcellular location">
    <subcellularLocation>
        <location evidence="1">Nucleus</location>
    </subcellularLocation>
</comment>
<dbReference type="Proteomes" id="UP000681967">
    <property type="component" value="Unassembled WGS sequence"/>
</dbReference>
<dbReference type="PANTHER" id="PTHR10670">
    <property type="entry name" value="DNA POLYMERASE EPSILON CATALYTIC SUBUNIT A"/>
    <property type="match status" value="1"/>
</dbReference>
<keyword evidence="1" id="KW-0539">Nucleus</keyword>
<keyword evidence="1" id="KW-0548">Nucleotidyltransferase</keyword>
<keyword evidence="1" id="KW-0411">Iron-sulfur</keyword>
<feature type="non-terminal residue" evidence="2">
    <location>
        <position position="205"/>
    </location>
</feature>
<evidence type="ECO:0000256" key="1">
    <source>
        <dbReference type="RuleBase" id="RU365029"/>
    </source>
</evidence>
<accession>A0A8S3FVC9</accession>
<keyword evidence="1" id="KW-0238">DNA-binding</keyword>
<dbReference type="GO" id="GO:0003887">
    <property type="term" value="F:DNA-directed DNA polymerase activity"/>
    <property type="evidence" value="ECO:0007669"/>
    <property type="project" value="UniProtKB-KW"/>
</dbReference>
<comment type="caution">
    <text evidence="2">The sequence shown here is derived from an EMBL/GenBank/DDBJ whole genome shotgun (WGS) entry which is preliminary data.</text>
</comment>
<comment type="catalytic activity">
    <reaction evidence="1">
        <text>DNA(n) + a 2'-deoxyribonucleoside 5'-triphosphate = DNA(n+1) + diphosphate</text>
        <dbReference type="Rhea" id="RHEA:22508"/>
        <dbReference type="Rhea" id="RHEA-COMP:17339"/>
        <dbReference type="Rhea" id="RHEA-COMP:17340"/>
        <dbReference type="ChEBI" id="CHEBI:33019"/>
        <dbReference type="ChEBI" id="CHEBI:61560"/>
        <dbReference type="ChEBI" id="CHEBI:173112"/>
        <dbReference type="EC" id="2.7.7.7"/>
    </reaction>
</comment>
<dbReference type="AlphaFoldDB" id="A0A8S3FVC9"/>
<dbReference type="GO" id="GO:0006297">
    <property type="term" value="P:nucleotide-excision repair, DNA gap filling"/>
    <property type="evidence" value="ECO:0007669"/>
    <property type="project" value="TreeGrafter"/>
</dbReference>
<dbReference type="SUPFAM" id="SSF56672">
    <property type="entry name" value="DNA/RNA polymerases"/>
    <property type="match status" value="1"/>
</dbReference>
<sequence length="205" mass="23728">SGTLCETLLMVQAYLANVIYPNKHEDEQYKYTNDGHLLTTETYVGASVEALESGVFRSDIPCRFKIVPETIQFLIDNIDRILHQSIEVEEKLSIDLVENIAEIKEDIIQRLQHLKNVPNRLENPNIYHLDVGAMYPNIILTNRLQPSAIVNSTICAQCDLNRPNARCQRKMDWIWRGTYVPATRNELQRIQLQLENERFSFNGQL</sequence>
<feature type="non-terminal residue" evidence="2">
    <location>
        <position position="1"/>
    </location>
</feature>
<dbReference type="InterPro" id="IPR043502">
    <property type="entry name" value="DNA/RNA_pol_sf"/>
</dbReference>
<dbReference type="EMBL" id="CAJOBH010250194">
    <property type="protein sequence ID" value="CAF5136409.1"/>
    <property type="molecule type" value="Genomic_DNA"/>
</dbReference>
<dbReference type="PANTHER" id="PTHR10670:SF0">
    <property type="entry name" value="DNA POLYMERASE EPSILON CATALYTIC SUBUNIT A"/>
    <property type="match status" value="1"/>
</dbReference>
<protein>
    <recommendedName>
        <fullName evidence="1">DNA polymerase epsilon catalytic subunit</fullName>
        <ecNumber evidence="1">2.7.7.7</ecNumber>
    </recommendedName>
</protein>
<comment type="similarity">
    <text evidence="1">Belongs to the DNA polymerase type-B family.</text>
</comment>
<keyword evidence="1" id="KW-0239">DNA-directed DNA polymerase</keyword>
<dbReference type="GO" id="GO:0051539">
    <property type="term" value="F:4 iron, 4 sulfur cluster binding"/>
    <property type="evidence" value="ECO:0007669"/>
    <property type="project" value="UniProtKB-KW"/>
</dbReference>
<reference evidence="2" key="1">
    <citation type="submission" date="2021-02" db="EMBL/GenBank/DDBJ databases">
        <authorList>
            <person name="Nowell W R."/>
        </authorList>
    </citation>
    <scope>NUCLEOTIDE SEQUENCE</scope>
</reference>
<dbReference type="GO" id="GO:0000278">
    <property type="term" value="P:mitotic cell cycle"/>
    <property type="evidence" value="ECO:0007669"/>
    <property type="project" value="TreeGrafter"/>
</dbReference>
<dbReference type="EC" id="2.7.7.7" evidence="1"/>
<comment type="cofactor">
    <cofactor evidence="1">
        <name>[4Fe-4S] cluster</name>
        <dbReference type="ChEBI" id="CHEBI:49883"/>
    </cofactor>
</comment>
<keyword evidence="1" id="KW-0479">Metal-binding</keyword>
<dbReference type="GO" id="GO:0008310">
    <property type="term" value="F:single-stranded DNA 3'-5' DNA exonuclease activity"/>
    <property type="evidence" value="ECO:0007669"/>
    <property type="project" value="TreeGrafter"/>
</dbReference>
<keyword evidence="1" id="KW-0808">Transferase</keyword>
<keyword evidence="1" id="KW-0863">Zinc-finger</keyword>
<keyword evidence="1" id="KW-0004">4Fe-4S</keyword>
<evidence type="ECO:0000313" key="3">
    <source>
        <dbReference type="Proteomes" id="UP000681967"/>
    </source>
</evidence>
<dbReference type="InterPro" id="IPR029703">
    <property type="entry name" value="POL2"/>
</dbReference>
<proteinExistence type="inferred from homology"/>
<name>A0A8S3FVC9_9BILA</name>
<dbReference type="GO" id="GO:0008270">
    <property type="term" value="F:zinc ion binding"/>
    <property type="evidence" value="ECO:0007669"/>
    <property type="project" value="UniProtKB-KW"/>
</dbReference>
<comment type="function">
    <text evidence="1">DNA polymerase II participates in chromosomal DNA replication.</text>
</comment>
<dbReference type="GO" id="GO:0006287">
    <property type="term" value="P:base-excision repair, gap-filling"/>
    <property type="evidence" value="ECO:0007669"/>
    <property type="project" value="TreeGrafter"/>
</dbReference>
<dbReference type="GO" id="GO:0008622">
    <property type="term" value="C:epsilon DNA polymerase complex"/>
    <property type="evidence" value="ECO:0007669"/>
    <property type="project" value="InterPro"/>
</dbReference>
<dbReference type="GO" id="GO:0006272">
    <property type="term" value="P:leading strand elongation"/>
    <property type="evidence" value="ECO:0007669"/>
    <property type="project" value="TreeGrafter"/>
</dbReference>
<keyword evidence="1" id="KW-0235">DNA replication</keyword>
<evidence type="ECO:0000313" key="2">
    <source>
        <dbReference type="EMBL" id="CAF5136409.1"/>
    </source>
</evidence>
<organism evidence="2 3">
    <name type="scientific">Rotaria magnacalcarata</name>
    <dbReference type="NCBI Taxonomy" id="392030"/>
    <lineage>
        <taxon>Eukaryota</taxon>
        <taxon>Metazoa</taxon>
        <taxon>Spiralia</taxon>
        <taxon>Gnathifera</taxon>
        <taxon>Rotifera</taxon>
        <taxon>Eurotatoria</taxon>
        <taxon>Bdelloidea</taxon>
        <taxon>Philodinida</taxon>
        <taxon>Philodinidae</taxon>
        <taxon>Rotaria</taxon>
    </lineage>
</organism>
<gene>
    <name evidence="2" type="ORF">BYL167_LOCUS69392</name>
</gene>